<accession>A0A654TGY8</accession>
<evidence type="ECO:0000313" key="2">
    <source>
        <dbReference type="Proteomes" id="UP000046947"/>
    </source>
</evidence>
<dbReference type="EMBL" id="CFOH01000058">
    <property type="protein sequence ID" value="CFE47080.1"/>
    <property type="molecule type" value="Genomic_DNA"/>
</dbReference>
<reference evidence="1 2" key="1">
    <citation type="submission" date="2015-03" db="EMBL/GenBank/DDBJ databases">
        <authorList>
            <consortium name="Pathogen Informatics"/>
        </authorList>
    </citation>
    <scope>NUCLEOTIDE SEQUENCE [LARGE SCALE GENOMIC DNA]</scope>
    <source>
        <strain evidence="1 2">H09601792</strain>
    </source>
</reference>
<name>A0A654TGY8_MYCTX</name>
<dbReference type="Proteomes" id="UP000046947">
    <property type="component" value="Unassembled WGS sequence"/>
</dbReference>
<gene>
    <name evidence="1" type="ORF">ERS007688_00602</name>
</gene>
<proteinExistence type="predicted"/>
<sequence length="138" mass="15829">MGFEVTDFWGLAGLAGRHIHRGFRESVRGPNCEFSKIETAKPVDKALEGRRMHPFTAAEDGFDPSKVEPGQVVIYCFCCRQFEGEVRCRRKRLALACHQLQPPGWSLQKRHRACEHSAASYDNRRTNSQNQTHVMIER</sequence>
<protein>
    <submittedName>
        <fullName evidence="1">Uncharacterized protein</fullName>
    </submittedName>
</protein>
<dbReference type="AlphaFoldDB" id="A0A654TGY8"/>
<evidence type="ECO:0000313" key="1">
    <source>
        <dbReference type="EMBL" id="CFE47080.1"/>
    </source>
</evidence>
<organism evidence="1 2">
    <name type="scientific">Mycobacterium tuberculosis</name>
    <dbReference type="NCBI Taxonomy" id="1773"/>
    <lineage>
        <taxon>Bacteria</taxon>
        <taxon>Bacillati</taxon>
        <taxon>Actinomycetota</taxon>
        <taxon>Actinomycetes</taxon>
        <taxon>Mycobacteriales</taxon>
        <taxon>Mycobacteriaceae</taxon>
        <taxon>Mycobacterium</taxon>
        <taxon>Mycobacterium tuberculosis complex</taxon>
    </lineage>
</organism>